<dbReference type="InterPro" id="IPR001841">
    <property type="entry name" value="Znf_RING"/>
</dbReference>
<dbReference type="GO" id="GO:0008270">
    <property type="term" value="F:zinc ion binding"/>
    <property type="evidence" value="ECO:0007669"/>
    <property type="project" value="UniProtKB-KW"/>
</dbReference>
<feature type="domain" description="RING-type" evidence="10">
    <location>
        <begin position="1213"/>
        <end position="1254"/>
    </location>
</feature>
<feature type="compositionally biased region" description="Polar residues" evidence="9">
    <location>
        <begin position="145"/>
        <end position="170"/>
    </location>
</feature>
<keyword evidence="12" id="KW-1185">Reference proteome</keyword>
<evidence type="ECO:0000256" key="2">
    <source>
        <dbReference type="ARBA" id="ARBA00022692"/>
    </source>
</evidence>
<dbReference type="Proteomes" id="UP000807716">
    <property type="component" value="Unassembled WGS sequence"/>
</dbReference>
<feature type="compositionally biased region" description="Acidic residues" evidence="9">
    <location>
        <begin position="752"/>
        <end position="774"/>
    </location>
</feature>
<evidence type="ECO:0000256" key="5">
    <source>
        <dbReference type="ARBA" id="ARBA00022833"/>
    </source>
</evidence>
<feature type="compositionally biased region" description="Acidic residues" evidence="9">
    <location>
        <begin position="581"/>
        <end position="611"/>
    </location>
</feature>
<gene>
    <name evidence="11" type="primary">RNF6</name>
    <name evidence="11" type="ORF">DFQ27_009176</name>
</gene>
<feature type="compositionally biased region" description="Basic and acidic residues" evidence="9">
    <location>
        <begin position="1195"/>
        <end position="1204"/>
    </location>
</feature>
<dbReference type="SUPFAM" id="SSF57850">
    <property type="entry name" value="RING/U-box"/>
    <property type="match status" value="1"/>
</dbReference>
<reference evidence="11" key="1">
    <citation type="journal article" date="2020" name="Fungal Divers.">
        <title>Resolving the Mortierellaceae phylogeny through synthesis of multi-gene phylogenetics and phylogenomics.</title>
        <authorList>
            <person name="Vandepol N."/>
            <person name="Liber J."/>
            <person name="Desiro A."/>
            <person name="Na H."/>
            <person name="Kennedy M."/>
            <person name="Barry K."/>
            <person name="Grigoriev I.V."/>
            <person name="Miller A.N."/>
            <person name="O'Donnell K."/>
            <person name="Stajich J.E."/>
            <person name="Bonito G."/>
        </authorList>
    </citation>
    <scope>NUCLEOTIDE SEQUENCE</scope>
    <source>
        <strain evidence="11">BC1065</strain>
    </source>
</reference>
<feature type="region of interest" description="Disordered" evidence="9">
    <location>
        <begin position="819"/>
        <end position="851"/>
    </location>
</feature>
<feature type="region of interest" description="Disordered" evidence="9">
    <location>
        <begin position="580"/>
        <end position="731"/>
    </location>
</feature>
<dbReference type="Pfam" id="PF13639">
    <property type="entry name" value="zf-RING_2"/>
    <property type="match status" value="1"/>
</dbReference>
<feature type="compositionally biased region" description="Acidic residues" evidence="9">
    <location>
        <begin position="659"/>
        <end position="670"/>
    </location>
</feature>
<protein>
    <submittedName>
        <fullName evidence="11">E3 ubiquitin-protein ligase rnf6</fullName>
    </submittedName>
</protein>
<evidence type="ECO:0000256" key="6">
    <source>
        <dbReference type="ARBA" id="ARBA00022989"/>
    </source>
</evidence>
<name>A0A9P6PQF0_9FUNG</name>
<feature type="region of interest" description="Disordered" evidence="9">
    <location>
        <begin position="746"/>
        <end position="778"/>
    </location>
</feature>
<dbReference type="EMBL" id="JAAAJB010000818">
    <property type="protein sequence ID" value="KAG0250826.1"/>
    <property type="molecule type" value="Genomic_DNA"/>
</dbReference>
<evidence type="ECO:0000259" key="10">
    <source>
        <dbReference type="PROSITE" id="PS50089"/>
    </source>
</evidence>
<feature type="region of interest" description="Disordered" evidence="9">
    <location>
        <begin position="1171"/>
        <end position="1204"/>
    </location>
</feature>
<keyword evidence="3" id="KW-0479">Metal-binding</keyword>
<dbReference type="GO" id="GO:0016020">
    <property type="term" value="C:membrane"/>
    <property type="evidence" value="ECO:0007669"/>
    <property type="project" value="UniProtKB-SubCell"/>
</dbReference>
<feature type="compositionally biased region" description="Polar residues" evidence="9">
    <location>
        <begin position="716"/>
        <end position="725"/>
    </location>
</feature>
<feature type="region of interest" description="Disordered" evidence="9">
    <location>
        <begin position="523"/>
        <end position="558"/>
    </location>
</feature>
<evidence type="ECO:0000256" key="1">
    <source>
        <dbReference type="ARBA" id="ARBA00004370"/>
    </source>
</evidence>
<evidence type="ECO:0000256" key="4">
    <source>
        <dbReference type="ARBA" id="ARBA00022771"/>
    </source>
</evidence>
<keyword evidence="2" id="KW-0812">Transmembrane</keyword>
<feature type="compositionally biased region" description="Acidic residues" evidence="9">
    <location>
        <begin position="531"/>
        <end position="555"/>
    </location>
</feature>
<sequence length="1287" mass="140006">MSHHLEQSNGIMGHASVTDERIASSSVFRKSLVSLPADSDRRRDGGSELFMVKASPVTGLTTEDVVEQMRICGSTTAAAAAAASSSSSSSSSASASVTATTATTTLITTTPTTDQQHKDDQETTLAMTVSPVSSSIAPIALREANATSASKRSIDSETAVSSISSNSHTTPMEPAVLTYDAGSGSSEAIRDVGGPTAAVHSDEWQLPSPVWKRARVRSDDDRPEDPTSDLAGQDATVPSIVQPSTPEETLRPPTHAESSVTPLALVTAPANDTQAEVRTDNMASPEDATTPVTTYPPLALPSPTSDAHSRMRTFSPPSLLEAFTSSEPVLSPIQSYFGSDPYSPSNFSFPRHDHYLGSILTDDHTTQSGDSRMPIDDYHGFATHPWSEQSTPSHVLSHRWTRRVASSDGVPVVGSTVEHQGGFLPQHHHHNRHSHHHHHHQNQTGRYDRATTRRSRHFAPAMVDRPWHELRSALPFASLSTATVTARANASTMTVDGDDGGVSDSGSDDLYDVDRDLMMAQEHLSSRGVADVDEGSTDDRLEEAEDGEGDEDDGLDGVLRAIGRDRTVLRRIRRLHRSQTYEDEDEEREGEGDEDVEDGEDDDEEDDDDDDMLGRRDELIGLEIDDDDELEIGSYDGYGEYEMAYGNSFDHNHNLRYSDDEEDLEDDEDFGYGYRLSELSRSSSSISRTPDQRLSSSHGFGSSLPFWRQTDRHSPSIHSNASLPSPTQPRPLRRYVLRGSLEGLDPGLELRDLEDDLDPMDGSEDHEIEVDDDTESLHPLDEDEEDELALMLGYENRHQSRRQASTLSEWRSSTWRMPRIGTVHHPGQSTTALSSDQYEARDGSQASEESDEMMARRLQSEEYVEALRRRLDHDGGNVTIILRANSQRATTERTYNDHIHSDDVDTSAALESIAMAYQQHAVTVAGPHAGRSATFGLHCATATVSCRRRIWGNPADYLEDDQVDDSYEGLLRLSEQIGDAKSRGVPTKVLRMLDRFLFSWHSLHDGQDHPSMLASRGSRMEHQLHGAVAAAAAGGSGGGNLSLKLLYGAHPNSGAAAAGSSSSSSSLAPPHPLVVRKVRSVSQLKSSAGTGNTPLSATASTSGALGNANTSAAAAGGGGGHGALAASPSMVSSGGSGSGTSDPHARQLRRMTRRISQDCLRERMSHHPLHLHFQQQQQQKQQQQKVPWSKEEEEDKRKDKRDSLDLPGLADSCSICLQTYEAKDWLRPLPCRHAFHMGCIDTWLSNNCQCPICRQEVSQAKIESMLRGAMRGTSGGGEASSSTTTAM</sequence>
<keyword evidence="4 8" id="KW-0863">Zinc-finger</keyword>
<evidence type="ECO:0000256" key="9">
    <source>
        <dbReference type="SAM" id="MobiDB-lite"/>
    </source>
</evidence>
<evidence type="ECO:0000256" key="3">
    <source>
        <dbReference type="ARBA" id="ARBA00022723"/>
    </source>
</evidence>
<accession>A0A9P6PQF0</accession>
<dbReference type="Gene3D" id="3.30.40.10">
    <property type="entry name" value="Zinc/RING finger domain, C3HC4 (zinc finger)"/>
    <property type="match status" value="1"/>
</dbReference>
<organism evidence="11 12">
    <name type="scientific">Actinomortierella ambigua</name>
    <dbReference type="NCBI Taxonomy" id="1343610"/>
    <lineage>
        <taxon>Eukaryota</taxon>
        <taxon>Fungi</taxon>
        <taxon>Fungi incertae sedis</taxon>
        <taxon>Mucoromycota</taxon>
        <taxon>Mortierellomycotina</taxon>
        <taxon>Mortierellomycetes</taxon>
        <taxon>Mortierellales</taxon>
        <taxon>Mortierellaceae</taxon>
        <taxon>Actinomortierella</taxon>
    </lineage>
</organism>
<feature type="region of interest" description="Disordered" evidence="9">
    <location>
        <begin position="1114"/>
        <end position="1148"/>
    </location>
</feature>
<evidence type="ECO:0000256" key="7">
    <source>
        <dbReference type="ARBA" id="ARBA00023136"/>
    </source>
</evidence>
<dbReference type="PANTHER" id="PTHR46539">
    <property type="entry name" value="E3 UBIQUITIN-PROTEIN LIGASE ATL42"/>
    <property type="match status" value="1"/>
</dbReference>
<keyword evidence="6" id="KW-1133">Transmembrane helix</keyword>
<feature type="compositionally biased region" description="Low complexity" evidence="9">
    <location>
        <begin position="1123"/>
        <end position="1133"/>
    </location>
</feature>
<dbReference type="OrthoDB" id="8062037at2759"/>
<keyword evidence="7" id="KW-0472">Membrane</keyword>
<dbReference type="PANTHER" id="PTHR46539:SF1">
    <property type="entry name" value="E3 UBIQUITIN-PROTEIN LIGASE ATL42"/>
    <property type="match status" value="1"/>
</dbReference>
<feature type="region of interest" description="Disordered" evidence="9">
    <location>
        <begin position="425"/>
        <end position="452"/>
    </location>
</feature>
<feature type="compositionally biased region" description="Polar residues" evidence="9">
    <location>
        <begin position="827"/>
        <end position="837"/>
    </location>
</feature>
<proteinExistence type="predicted"/>
<feature type="region of interest" description="Disordered" evidence="9">
    <location>
        <begin position="144"/>
        <end position="260"/>
    </location>
</feature>
<dbReference type="PROSITE" id="PS50089">
    <property type="entry name" value="ZF_RING_2"/>
    <property type="match status" value="1"/>
</dbReference>
<comment type="subcellular location">
    <subcellularLocation>
        <location evidence="1">Membrane</location>
    </subcellularLocation>
</comment>
<dbReference type="InterPro" id="IPR013083">
    <property type="entry name" value="Znf_RING/FYVE/PHD"/>
</dbReference>
<dbReference type="SMART" id="SM00184">
    <property type="entry name" value="RING"/>
    <property type="match status" value="1"/>
</dbReference>
<feature type="region of interest" description="Disordered" evidence="9">
    <location>
        <begin position="273"/>
        <end position="311"/>
    </location>
</feature>
<feature type="compositionally biased region" description="Low complexity" evidence="9">
    <location>
        <begin position="675"/>
        <end position="688"/>
    </location>
</feature>
<feature type="compositionally biased region" description="Low complexity" evidence="9">
    <location>
        <begin position="1174"/>
        <end position="1185"/>
    </location>
</feature>
<evidence type="ECO:0000313" key="12">
    <source>
        <dbReference type="Proteomes" id="UP000807716"/>
    </source>
</evidence>
<keyword evidence="5" id="KW-0862">Zinc</keyword>
<dbReference type="CDD" id="cd16461">
    <property type="entry name" value="RING-H2_EL5-like"/>
    <property type="match status" value="1"/>
</dbReference>
<feature type="compositionally biased region" description="Basic residues" evidence="9">
    <location>
        <begin position="426"/>
        <end position="441"/>
    </location>
</feature>
<evidence type="ECO:0000256" key="8">
    <source>
        <dbReference type="PROSITE-ProRule" id="PRU00175"/>
    </source>
</evidence>
<evidence type="ECO:0000313" key="11">
    <source>
        <dbReference type="EMBL" id="KAG0250826.1"/>
    </source>
</evidence>
<comment type="caution">
    <text evidence="11">The sequence shown here is derived from an EMBL/GenBank/DDBJ whole genome shotgun (WGS) entry which is preliminary data.</text>
</comment>